<feature type="domain" description="HTH cro/C1-type" evidence="1">
    <location>
        <begin position="19"/>
        <end position="80"/>
    </location>
</feature>
<dbReference type="SMART" id="SM00530">
    <property type="entry name" value="HTH_XRE"/>
    <property type="match status" value="1"/>
</dbReference>
<keyword evidence="3" id="KW-1185">Reference proteome</keyword>
<dbReference type="PROSITE" id="PS50943">
    <property type="entry name" value="HTH_CROC1"/>
    <property type="match status" value="1"/>
</dbReference>
<protein>
    <submittedName>
        <fullName evidence="2">Helix-turn-helix protein</fullName>
    </submittedName>
</protein>
<dbReference type="Pfam" id="PF13560">
    <property type="entry name" value="HTH_31"/>
    <property type="match status" value="1"/>
</dbReference>
<dbReference type="RefSeq" id="WP_020419524.1">
    <property type="nucleotide sequence ID" value="NZ_CBDRBK010000001.1"/>
</dbReference>
<dbReference type="SUPFAM" id="SSF47413">
    <property type="entry name" value="lambda repressor-like DNA-binding domains"/>
    <property type="match status" value="1"/>
</dbReference>
<proteinExistence type="predicted"/>
<comment type="caution">
    <text evidence="2">The sequence shown here is derived from an EMBL/GenBank/DDBJ whole genome shotgun (WGS) entry which is preliminary data.</text>
</comment>
<dbReference type="GeneID" id="301844406"/>
<dbReference type="Gene3D" id="1.10.260.40">
    <property type="entry name" value="lambda repressor-like DNA-binding domains"/>
    <property type="match status" value="1"/>
</dbReference>
<accession>A0A3N2GVW0</accession>
<evidence type="ECO:0000313" key="3">
    <source>
        <dbReference type="Proteomes" id="UP000274843"/>
    </source>
</evidence>
<dbReference type="CDD" id="cd00093">
    <property type="entry name" value="HTH_XRE"/>
    <property type="match status" value="1"/>
</dbReference>
<reference evidence="2 3" key="1">
    <citation type="submission" date="2018-11" db="EMBL/GenBank/DDBJ databases">
        <title>Sequencing the genomes of 1000 actinobacteria strains.</title>
        <authorList>
            <person name="Klenk H.-P."/>
        </authorList>
    </citation>
    <scope>NUCLEOTIDE SEQUENCE [LARGE SCALE GENOMIC DNA]</scope>
    <source>
        <strain evidence="2 3">DSM 44348</strain>
    </source>
</reference>
<dbReference type="InterPro" id="IPR010982">
    <property type="entry name" value="Lambda_DNA-bd_dom_sf"/>
</dbReference>
<sequence length="94" mass="10650">MSADAAVAARDSMPIGRLIRSARHERGLTQYQLADELVTVSGNESLGRGEVSRWERGKRVPGPYWQSHLSRVLEVPPDELRAAARTAKQWRRRQ</sequence>
<dbReference type="AlphaFoldDB" id="A0A3N2GVW0"/>
<dbReference type="InterPro" id="IPR001387">
    <property type="entry name" value="Cro/C1-type_HTH"/>
</dbReference>
<dbReference type="GO" id="GO:0003677">
    <property type="term" value="F:DNA binding"/>
    <property type="evidence" value="ECO:0007669"/>
    <property type="project" value="InterPro"/>
</dbReference>
<evidence type="ECO:0000313" key="2">
    <source>
        <dbReference type="EMBL" id="ROS40687.1"/>
    </source>
</evidence>
<organism evidence="2 3">
    <name type="scientific">Amycolatopsis thermoflava</name>
    <dbReference type="NCBI Taxonomy" id="84480"/>
    <lineage>
        <taxon>Bacteria</taxon>
        <taxon>Bacillati</taxon>
        <taxon>Actinomycetota</taxon>
        <taxon>Actinomycetes</taxon>
        <taxon>Pseudonocardiales</taxon>
        <taxon>Pseudonocardiaceae</taxon>
        <taxon>Amycolatopsis</taxon>
        <taxon>Amycolatopsis methanolica group</taxon>
    </lineage>
</organism>
<dbReference type="EMBL" id="RKHY01000001">
    <property type="protein sequence ID" value="ROS40687.1"/>
    <property type="molecule type" value="Genomic_DNA"/>
</dbReference>
<evidence type="ECO:0000259" key="1">
    <source>
        <dbReference type="PROSITE" id="PS50943"/>
    </source>
</evidence>
<gene>
    <name evidence="2" type="ORF">EDD35_3026</name>
</gene>
<name>A0A3N2GVW0_9PSEU</name>
<dbReference type="Proteomes" id="UP000274843">
    <property type="component" value="Unassembled WGS sequence"/>
</dbReference>